<dbReference type="Proteomes" id="UP000230069">
    <property type="component" value="Unassembled WGS sequence"/>
</dbReference>
<dbReference type="FunCoup" id="A0A2G5DCW6">
    <property type="interactions" value="65"/>
</dbReference>
<dbReference type="PANTHER" id="PTHR35928">
    <property type="entry name" value="RIBOSOMAL PROTEIN S3, MITOCHONDRIAL"/>
    <property type="match status" value="1"/>
</dbReference>
<dbReference type="InterPro" id="IPR023011">
    <property type="entry name" value="ATP_synth_F0_asu_AS"/>
</dbReference>
<feature type="domain" description="Small ribosomal subunit protein uS3 C-terminal" evidence="20">
    <location>
        <begin position="389"/>
        <end position="459"/>
    </location>
</feature>
<comment type="function">
    <text evidence="1">Mitochondrial membrane ATP synthase (F(1)F(0) ATP synthase or Complex V) produces ATP from ADP in the presence of a proton gradient across the membrane which is generated by electron transport complexes of the respiratory chain. F-type ATPases consist of two structural domains, F(1) - containing the extramembraneous catalytic core and F(0) - containing the membrane proton channel, linked together by a central stalk and a peripheral stalk. During catalysis, ATP synthesis in the catalytic domain of F(1) is coupled via a rotary mechanism of the central stalk subunits to proton translocation. Key component of the proton channel; it may play a direct role in the translocation of protons across the membrane.</text>
</comment>
<dbReference type="InterPro" id="IPR001351">
    <property type="entry name" value="Ribosomal_uS3_C"/>
</dbReference>
<dbReference type="CDD" id="cd00310">
    <property type="entry name" value="ATP-synt_Fo_a_6"/>
    <property type="match status" value="1"/>
</dbReference>
<keyword evidence="16" id="KW-0066">ATP synthesis</keyword>
<comment type="subunit">
    <text evidence="5">F-type ATPases have 2 components, CF(1) - the catalytic core - and CF(0) - the membrane proton channel. CF(1) has five subunits: alpha(3), beta(3), gamma(1), delta(1), epsilon(1). CF(0) has three main subunits: a, b and c.</text>
</comment>
<evidence type="ECO:0000256" key="5">
    <source>
        <dbReference type="ARBA" id="ARBA00011648"/>
    </source>
</evidence>
<dbReference type="PANTHER" id="PTHR35928:SF2">
    <property type="entry name" value="SMALL RIBOSOMAL SUBUNIT PROTEIN US3M"/>
    <property type="match status" value="1"/>
</dbReference>
<keyword evidence="13" id="KW-0406">Ion transport</keyword>
<protein>
    <recommendedName>
        <fullName evidence="17">F-ATPase protein 6</fullName>
    </recommendedName>
</protein>
<dbReference type="NCBIfam" id="TIGR01131">
    <property type="entry name" value="ATP_synt_6_or_A"/>
    <property type="match status" value="1"/>
</dbReference>
<dbReference type="PRINTS" id="PR00123">
    <property type="entry name" value="ATPASEA"/>
</dbReference>
<dbReference type="GO" id="GO:0015986">
    <property type="term" value="P:proton motive force-driven ATP synthesis"/>
    <property type="evidence" value="ECO:0007669"/>
    <property type="project" value="InterPro"/>
</dbReference>
<evidence type="ECO:0000256" key="18">
    <source>
        <dbReference type="SAM" id="MobiDB-lite"/>
    </source>
</evidence>
<dbReference type="AlphaFoldDB" id="A0A2G5DCW6"/>
<comment type="similarity">
    <text evidence="3">Belongs to the ATPase A chain family.</text>
</comment>
<keyword evidence="9" id="KW-0375">Hydrogen ion transport</keyword>
<dbReference type="InParanoid" id="A0A2G5DCW6"/>
<evidence type="ECO:0000313" key="21">
    <source>
        <dbReference type="EMBL" id="PIA41057.1"/>
    </source>
</evidence>
<dbReference type="STRING" id="218851.A0A2G5DCW6"/>
<feature type="region of interest" description="Disordered" evidence="18">
    <location>
        <begin position="80"/>
        <end position="140"/>
    </location>
</feature>
<dbReference type="InterPro" id="IPR035908">
    <property type="entry name" value="F0_ATP_A_sf"/>
</dbReference>
<evidence type="ECO:0000256" key="12">
    <source>
        <dbReference type="ARBA" id="ARBA00022989"/>
    </source>
</evidence>
<dbReference type="FunFam" id="1.20.120.220:FF:000003">
    <property type="entry name" value="ATP synthase subunit a"/>
    <property type="match status" value="1"/>
</dbReference>
<keyword evidence="6" id="KW-0813">Transport</keyword>
<keyword evidence="7" id="KW-0138">CF(0)</keyword>
<name>A0A2G5DCW6_AQUCA</name>
<sequence>MNGGPPLKQERSGSSHGGVTIDSIYYYGKSVYQDVNLRSFFGSIRPPTRRTFGFRLGRCIILNFPKRTFIHLFLPRRPRRLKRRYKSRQKKDKKSRPGTEEGPGRCRKSSFGCLHSSDGTEEERNAVRGRGAGKRVESIRLDDREKQNEIRIWPKKKQRYGYHDRSPSRKKNLSKSLRGAFKHPKYAGVVNDIAFLIENDDSFRKTQIFKLFFFPTSHLLKRTLPAVRPSLNYSVMQYLLNTKKKMHFDPVVVLNHFVAPGVAEPSTMGGANKQVRSLDKRIRSRIAFFVESSTREKKCLAEAKKRFTHCIRLANDLRFAGTTKTTISLFPFFGATFLFSRDGVNKDPMLEPHGTNTNTLIESVKIKYVSQSASPIAQDISFQPRNKKRAFRSIFSKIVKNIKLYMPKRVLGIRICCSGRSKGAEIARTERGKYGKTSRNVLNQKIDYASAEVSTRYGISALVPELAPAPDPVPALVPEPAPDALVPELAPDALVPELAPDALVPELAPDALVPELAPDALVPAPVPDPVPAPGQGPLSPAATPNFSEDYYNSDGLSDYNSAEDIPDFLLDVGVVPNSPLEQFEILPLIPMNIGDFYFSFTNPSLSMLLTLTFVLLLVHFVTKNGGGNSVPNAWQSLVELIYDFVPNPVNEQIGGLSGNVKQKFSPRISVTFTFSFFRNPQGMIPYSFTVTSHFLITLGLSFPIFIGITIVGFQRNGLHFLSFSLPAGVPLPLAPFLVLLELIPHCFRALSSGIRLFANMMAGHSSVKILSGSAWTMLCMNDLLYFIGDPGPLFIVLALTGPELGVAISQAHVSTISICIYLNDATNLHQSLSFFIIEQKRGAL</sequence>
<dbReference type="GO" id="GO:1990904">
    <property type="term" value="C:ribonucleoprotein complex"/>
    <property type="evidence" value="ECO:0007669"/>
    <property type="project" value="UniProtKB-KW"/>
</dbReference>
<keyword evidence="8 19" id="KW-0812">Transmembrane</keyword>
<keyword evidence="12 19" id="KW-1133">Transmembrane helix</keyword>
<accession>A0A2G5DCW6</accession>
<evidence type="ECO:0000256" key="19">
    <source>
        <dbReference type="SAM" id="Phobius"/>
    </source>
</evidence>
<evidence type="ECO:0000256" key="9">
    <source>
        <dbReference type="ARBA" id="ARBA00022781"/>
    </source>
</evidence>
<evidence type="ECO:0000256" key="13">
    <source>
        <dbReference type="ARBA" id="ARBA00023065"/>
    </source>
</evidence>
<keyword evidence="10" id="KW-0496">Mitochondrion</keyword>
<evidence type="ECO:0000256" key="2">
    <source>
        <dbReference type="ARBA" id="ARBA00004448"/>
    </source>
</evidence>
<dbReference type="HAMAP" id="MF_01393">
    <property type="entry name" value="ATP_synth_a_bact"/>
    <property type="match status" value="1"/>
</dbReference>
<dbReference type="EMBL" id="KZ305040">
    <property type="protein sequence ID" value="PIA41057.1"/>
    <property type="molecule type" value="Genomic_DNA"/>
</dbReference>
<comment type="similarity">
    <text evidence="4">Belongs to the universal ribosomal protein uS3 family.</text>
</comment>
<feature type="transmembrane region" description="Helical" evidence="19">
    <location>
        <begin position="693"/>
        <end position="713"/>
    </location>
</feature>
<evidence type="ECO:0000256" key="8">
    <source>
        <dbReference type="ARBA" id="ARBA00022692"/>
    </source>
</evidence>
<keyword evidence="10" id="KW-0999">Mitochondrion inner membrane</keyword>
<evidence type="ECO:0000256" key="10">
    <source>
        <dbReference type="ARBA" id="ARBA00022792"/>
    </source>
</evidence>
<dbReference type="Pfam" id="PF00189">
    <property type="entry name" value="Ribosomal_S3_C"/>
    <property type="match status" value="1"/>
</dbReference>
<dbReference type="GO" id="GO:0003735">
    <property type="term" value="F:structural constituent of ribosome"/>
    <property type="evidence" value="ECO:0007669"/>
    <property type="project" value="InterPro"/>
</dbReference>
<keyword evidence="22" id="KW-1185">Reference proteome</keyword>
<feature type="transmembrane region" description="Helical" evidence="19">
    <location>
        <begin position="596"/>
        <end position="618"/>
    </location>
</feature>
<dbReference type="SUPFAM" id="SSF81336">
    <property type="entry name" value="F1F0 ATP synthase subunit A"/>
    <property type="match status" value="1"/>
</dbReference>
<dbReference type="InterPro" id="IPR044954">
    <property type="entry name" value="Ribosomal_uS3m_plant"/>
</dbReference>
<evidence type="ECO:0000313" key="22">
    <source>
        <dbReference type="Proteomes" id="UP000230069"/>
    </source>
</evidence>
<evidence type="ECO:0000256" key="7">
    <source>
        <dbReference type="ARBA" id="ARBA00022547"/>
    </source>
</evidence>
<evidence type="ECO:0000259" key="20">
    <source>
        <dbReference type="Pfam" id="PF00189"/>
    </source>
</evidence>
<dbReference type="InterPro" id="IPR000568">
    <property type="entry name" value="ATP_synth_F0_asu"/>
</dbReference>
<evidence type="ECO:0000256" key="6">
    <source>
        <dbReference type="ARBA" id="ARBA00022448"/>
    </source>
</evidence>
<keyword evidence="14 19" id="KW-0472">Membrane</keyword>
<keyword evidence="15" id="KW-0687">Ribonucleoprotein</keyword>
<dbReference type="GO" id="GO:0015078">
    <property type="term" value="F:proton transmembrane transporter activity"/>
    <property type="evidence" value="ECO:0007669"/>
    <property type="project" value="InterPro"/>
</dbReference>
<evidence type="ECO:0000256" key="1">
    <source>
        <dbReference type="ARBA" id="ARBA00002070"/>
    </source>
</evidence>
<dbReference type="GO" id="GO:0005743">
    <property type="term" value="C:mitochondrial inner membrane"/>
    <property type="evidence" value="ECO:0007669"/>
    <property type="project" value="UniProtKB-SubCell"/>
</dbReference>
<dbReference type="GO" id="GO:0045259">
    <property type="term" value="C:proton-transporting ATP synthase complex"/>
    <property type="evidence" value="ECO:0007669"/>
    <property type="project" value="UniProtKB-KW"/>
</dbReference>
<reference evidence="21 22" key="1">
    <citation type="submission" date="2017-09" db="EMBL/GenBank/DDBJ databases">
        <title>WGS assembly of Aquilegia coerulea Goldsmith.</title>
        <authorList>
            <person name="Hodges S."/>
            <person name="Kramer E."/>
            <person name="Nordborg M."/>
            <person name="Tomkins J."/>
            <person name="Borevitz J."/>
            <person name="Derieg N."/>
            <person name="Yan J."/>
            <person name="Mihaltcheva S."/>
            <person name="Hayes R.D."/>
            <person name="Rokhsar D."/>
        </authorList>
    </citation>
    <scope>NUCLEOTIDE SEQUENCE [LARGE SCALE GENOMIC DNA]</scope>
    <source>
        <strain evidence="22">cv. Goldsmith</strain>
    </source>
</reference>
<evidence type="ECO:0000256" key="15">
    <source>
        <dbReference type="ARBA" id="ARBA00023274"/>
    </source>
</evidence>
<dbReference type="GO" id="GO:0005840">
    <property type="term" value="C:ribosome"/>
    <property type="evidence" value="ECO:0007669"/>
    <property type="project" value="UniProtKB-KW"/>
</dbReference>
<evidence type="ECO:0000256" key="17">
    <source>
        <dbReference type="ARBA" id="ARBA00032954"/>
    </source>
</evidence>
<dbReference type="GO" id="GO:0006412">
    <property type="term" value="P:translation"/>
    <property type="evidence" value="ECO:0007669"/>
    <property type="project" value="InterPro"/>
</dbReference>
<proteinExistence type="inferred from homology"/>
<dbReference type="OrthoDB" id="768530at2759"/>
<evidence type="ECO:0000256" key="4">
    <source>
        <dbReference type="ARBA" id="ARBA00010761"/>
    </source>
</evidence>
<organism evidence="21 22">
    <name type="scientific">Aquilegia coerulea</name>
    <name type="common">Rocky mountain columbine</name>
    <dbReference type="NCBI Taxonomy" id="218851"/>
    <lineage>
        <taxon>Eukaryota</taxon>
        <taxon>Viridiplantae</taxon>
        <taxon>Streptophyta</taxon>
        <taxon>Embryophyta</taxon>
        <taxon>Tracheophyta</taxon>
        <taxon>Spermatophyta</taxon>
        <taxon>Magnoliopsida</taxon>
        <taxon>Ranunculales</taxon>
        <taxon>Ranunculaceae</taxon>
        <taxon>Thalictroideae</taxon>
        <taxon>Aquilegia</taxon>
    </lineage>
</organism>
<dbReference type="Pfam" id="PF00119">
    <property type="entry name" value="ATP-synt_A"/>
    <property type="match status" value="1"/>
</dbReference>
<comment type="subcellular location">
    <subcellularLocation>
        <location evidence="2">Mitochondrion inner membrane</location>
        <topology evidence="2">Multi-pass membrane protein</topology>
    </subcellularLocation>
</comment>
<dbReference type="InterPro" id="IPR036419">
    <property type="entry name" value="Ribosomal_S3_C_sf"/>
</dbReference>
<dbReference type="Gene3D" id="3.30.1140.32">
    <property type="entry name" value="Ribosomal protein S3, C-terminal domain"/>
    <property type="match status" value="1"/>
</dbReference>
<dbReference type="SUPFAM" id="SSF54821">
    <property type="entry name" value="Ribosomal protein S3 C-terminal domain"/>
    <property type="match status" value="1"/>
</dbReference>
<evidence type="ECO:0000256" key="16">
    <source>
        <dbReference type="ARBA" id="ARBA00023310"/>
    </source>
</evidence>
<keyword evidence="11" id="KW-0689">Ribosomal protein</keyword>
<evidence type="ECO:0000256" key="11">
    <source>
        <dbReference type="ARBA" id="ARBA00022980"/>
    </source>
</evidence>
<dbReference type="Gene3D" id="1.20.120.220">
    <property type="entry name" value="ATP synthase, F0 complex, subunit A"/>
    <property type="match status" value="1"/>
</dbReference>
<feature type="compositionally biased region" description="Basic residues" evidence="18">
    <location>
        <begin position="80"/>
        <end position="94"/>
    </location>
</feature>
<evidence type="ECO:0000256" key="14">
    <source>
        <dbReference type="ARBA" id="ARBA00023136"/>
    </source>
</evidence>
<evidence type="ECO:0000256" key="3">
    <source>
        <dbReference type="ARBA" id="ARBA00006810"/>
    </source>
</evidence>
<dbReference type="PROSITE" id="PS00449">
    <property type="entry name" value="ATPASE_A"/>
    <property type="match status" value="1"/>
</dbReference>
<feature type="compositionally biased region" description="Basic and acidic residues" evidence="18">
    <location>
        <begin position="95"/>
        <end position="104"/>
    </location>
</feature>
<gene>
    <name evidence="21" type="ORF">AQUCO_02300088v1</name>
</gene>